<dbReference type="InterPro" id="IPR036421">
    <property type="entry name" value="Fe_dep_repressor_sf"/>
</dbReference>
<dbReference type="InterPro" id="IPR022687">
    <property type="entry name" value="HTH_DTXR"/>
</dbReference>
<keyword evidence="2" id="KW-0805">Transcription regulation</keyword>
<dbReference type="InterPro" id="IPR001367">
    <property type="entry name" value="Fe_dep_repressor"/>
</dbReference>
<dbReference type="KEGG" id="msw:MSSIT_3915"/>
<dbReference type="GO" id="GO:0046983">
    <property type="term" value="F:protein dimerization activity"/>
    <property type="evidence" value="ECO:0007669"/>
    <property type="project" value="InterPro"/>
</dbReference>
<dbReference type="GO" id="GO:0003677">
    <property type="term" value="F:DNA binding"/>
    <property type="evidence" value="ECO:0007669"/>
    <property type="project" value="UniProtKB-KW"/>
</dbReference>
<dbReference type="SMART" id="SM00347">
    <property type="entry name" value="HTH_MARR"/>
    <property type="match status" value="1"/>
</dbReference>
<evidence type="ECO:0000313" key="7">
    <source>
        <dbReference type="Proteomes" id="UP000033111"/>
    </source>
</evidence>
<gene>
    <name evidence="6" type="ORF">MSSIT_3915</name>
</gene>
<comment type="similarity">
    <text evidence="1">Belongs to the DtxR/MntR family.</text>
</comment>
<evidence type="ECO:0000313" key="6">
    <source>
        <dbReference type="EMBL" id="AKB30634.1"/>
    </source>
</evidence>
<evidence type="ECO:0000256" key="2">
    <source>
        <dbReference type="ARBA" id="ARBA00023015"/>
    </source>
</evidence>
<dbReference type="Gene3D" id="1.10.10.10">
    <property type="entry name" value="Winged helix-like DNA-binding domain superfamily/Winged helix DNA-binding domain"/>
    <property type="match status" value="1"/>
</dbReference>
<feature type="domain" description="HTH dtxR-type" evidence="5">
    <location>
        <begin position="27"/>
        <end position="85"/>
    </location>
</feature>
<dbReference type="SMART" id="SM00529">
    <property type="entry name" value="HTH_DTXR"/>
    <property type="match status" value="1"/>
</dbReference>
<dbReference type="GO" id="GO:0003700">
    <property type="term" value="F:DNA-binding transcription factor activity"/>
    <property type="evidence" value="ECO:0007669"/>
    <property type="project" value="InterPro"/>
</dbReference>
<sequence length="168" mass="19176">MTNNKYQFFIFLYMNEQNYPEFTGLELSPRKVDYLKFILEKNGTVKTTEISSCLQVDPSTTTKTLNELAAAGYLNHIPYRGVDLTEMGKEYAEFLVRRHRILSLLLTHYGLSTEEACAEVSRFEAFVSRDAVNKICNSMGHPMVGVCGEISHEKCLHLEQSLHLGHNH</sequence>
<dbReference type="PANTHER" id="PTHR33238">
    <property type="entry name" value="IRON (METAL) DEPENDENT REPRESSOR, DTXR FAMILY"/>
    <property type="match status" value="1"/>
</dbReference>
<dbReference type="PROSITE" id="PS50944">
    <property type="entry name" value="HTH_DTXR"/>
    <property type="match status" value="1"/>
</dbReference>
<protein>
    <submittedName>
        <fullName evidence="6">Putative zinc-dependent repressor ZntR, DtxR superfamily</fullName>
    </submittedName>
</protein>
<reference evidence="6 7" key="1">
    <citation type="submission" date="2014-07" db="EMBL/GenBank/DDBJ databases">
        <title>Methanogenic archaea and the global carbon cycle.</title>
        <authorList>
            <person name="Henriksen J.R."/>
            <person name="Luke J."/>
            <person name="Reinhart S."/>
            <person name="Benedict M.N."/>
            <person name="Youngblut N.D."/>
            <person name="Metcalf M.E."/>
            <person name="Whitaker R.J."/>
            <person name="Metcalf W.W."/>
        </authorList>
    </citation>
    <scope>NUCLEOTIDE SEQUENCE [LARGE SCALE GENOMIC DNA]</scope>
    <source>
        <strain evidence="6 7">T4/M</strain>
    </source>
</reference>
<evidence type="ECO:0000259" key="5">
    <source>
        <dbReference type="PROSITE" id="PS50944"/>
    </source>
</evidence>
<keyword evidence="7" id="KW-1185">Reference proteome</keyword>
<evidence type="ECO:0000256" key="3">
    <source>
        <dbReference type="ARBA" id="ARBA00023125"/>
    </source>
</evidence>
<dbReference type="GO" id="GO:0046914">
    <property type="term" value="F:transition metal ion binding"/>
    <property type="evidence" value="ECO:0007669"/>
    <property type="project" value="InterPro"/>
</dbReference>
<dbReference type="Pfam" id="PF02742">
    <property type="entry name" value="Fe_dep_repr_C"/>
    <property type="match status" value="1"/>
</dbReference>
<dbReference type="PANTHER" id="PTHR33238:SF7">
    <property type="entry name" value="IRON-DEPENDENT TRANSCRIPTIONAL REGULATOR"/>
    <property type="match status" value="1"/>
</dbReference>
<dbReference type="HOGENOM" id="CLU_069532_4_1_2"/>
<dbReference type="SUPFAM" id="SSF47979">
    <property type="entry name" value="Iron-dependent repressor protein, dimerization domain"/>
    <property type="match status" value="1"/>
</dbReference>
<dbReference type="AlphaFoldDB" id="A0A0E3PBE7"/>
<dbReference type="EMBL" id="CP009506">
    <property type="protein sequence ID" value="AKB30634.1"/>
    <property type="molecule type" value="Genomic_DNA"/>
</dbReference>
<accession>A0A0E3PBE7</accession>
<keyword evidence="4" id="KW-0804">Transcription</keyword>
<proteinExistence type="inferred from homology"/>
<dbReference type="InterPro" id="IPR022689">
    <property type="entry name" value="Iron_dep_repressor"/>
</dbReference>
<dbReference type="InterPro" id="IPR050536">
    <property type="entry name" value="DtxR_MntR_Metal-Reg"/>
</dbReference>
<dbReference type="PATRIC" id="fig|1434120.4.peg.5069"/>
<dbReference type="InterPro" id="IPR036388">
    <property type="entry name" value="WH-like_DNA-bd_sf"/>
</dbReference>
<dbReference type="Pfam" id="PF01325">
    <property type="entry name" value="Fe_dep_repress"/>
    <property type="match status" value="1"/>
</dbReference>
<organism evidence="6 7">
    <name type="scientific">Methanosarcina siciliae T4/M</name>
    <dbReference type="NCBI Taxonomy" id="1434120"/>
    <lineage>
        <taxon>Archaea</taxon>
        <taxon>Methanobacteriati</taxon>
        <taxon>Methanobacteriota</taxon>
        <taxon>Stenosarchaea group</taxon>
        <taxon>Methanomicrobia</taxon>
        <taxon>Methanosarcinales</taxon>
        <taxon>Methanosarcinaceae</taxon>
        <taxon>Methanosarcina</taxon>
    </lineage>
</organism>
<dbReference type="Proteomes" id="UP000033111">
    <property type="component" value="Chromosome"/>
</dbReference>
<evidence type="ECO:0000256" key="4">
    <source>
        <dbReference type="ARBA" id="ARBA00023163"/>
    </source>
</evidence>
<keyword evidence="3" id="KW-0238">DNA-binding</keyword>
<dbReference type="SUPFAM" id="SSF46785">
    <property type="entry name" value="Winged helix' DNA-binding domain"/>
    <property type="match status" value="1"/>
</dbReference>
<dbReference type="InterPro" id="IPR000835">
    <property type="entry name" value="HTH_MarR-typ"/>
</dbReference>
<evidence type="ECO:0000256" key="1">
    <source>
        <dbReference type="ARBA" id="ARBA00007871"/>
    </source>
</evidence>
<dbReference type="InterPro" id="IPR036390">
    <property type="entry name" value="WH_DNA-bd_sf"/>
</dbReference>
<name>A0A0E3PBE7_9EURY</name>